<dbReference type="AlphaFoldDB" id="A0ABD1HJ64"/>
<evidence type="ECO:0000256" key="1">
    <source>
        <dbReference type="ARBA" id="ARBA00004191"/>
    </source>
</evidence>
<evidence type="ECO:0000313" key="15">
    <source>
        <dbReference type="EMBL" id="KAL1556465.1"/>
    </source>
</evidence>
<keyword evidence="8 13" id="KW-0378">Hydrolase</keyword>
<evidence type="ECO:0000259" key="14">
    <source>
        <dbReference type="SMART" id="SM00856"/>
    </source>
</evidence>
<evidence type="ECO:0000256" key="7">
    <source>
        <dbReference type="ARBA" id="ARBA00022525"/>
    </source>
</evidence>
<dbReference type="InterPro" id="IPR006501">
    <property type="entry name" value="Pectinesterase_inhib_dom"/>
</dbReference>
<proteinExistence type="inferred from homology"/>
<feature type="active site" evidence="12">
    <location>
        <position position="351"/>
    </location>
</feature>
<keyword evidence="9 13" id="KW-0063">Aspartyl esterase</keyword>
<dbReference type="FunFam" id="2.160.20.10:FF:000029">
    <property type="entry name" value="Pectinesterase 4"/>
    <property type="match status" value="1"/>
</dbReference>
<protein>
    <recommendedName>
        <fullName evidence="5 13">Pectinesterase</fullName>
        <ecNumber evidence="5 13">3.1.1.11</ecNumber>
    </recommendedName>
</protein>
<evidence type="ECO:0000256" key="3">
    <source>
        <dbReference type="ARBA" id="ARBA00006027"/>
    </source>
</evidence>
<dbReference type="NCBIfam" id="TIGR01614">
    <property type="entry name" value="PME_inhib"/>
    <property type="match status" value="1"/>
</dbReference>
<evidence type="ECO:0000256" key="8">
    <source>
        <dbReference type="ARBA" id="ARBA00022801"/>
    </source>
</evidence>
<evidence type="ECO:0000256" key="13">
    <source>
        <dbReference type="RuleBase" id="RU000589"/>
    </source>
</evidence>
<dbReference type="Proteomes" id="UP001567538">
    <property type="component" value="Unassembled WGS sequence"/>
</dbReference>
<keyword evidence="6" id="KW-0134">Cell wall</keyword>
<dbReference type="Gene3D" id="1.20.140.40">
    <property type="entry name" value="Invertase/pectin methylesterase inhibitor family protein"/>
    <property type="match status" value="1"/>
</dbReference>
<dbReference type="SUPFAM" id="SSF101148">
    <property type="entry name" value="Plant invertase/pectin methylesterase inhibitor"/>
    <property type="match status" value="1"/>
</dbReference>
<comment type="caution">
    <text evidence="15">The sequence shown here is derived from an EMBL/GenBank/DDBJ whole genome shotgun (WGS) entry which is preliminary data.</text>
</comment>
<dbReference type="InterPro" id="IPR035513">
    <property type="entry name" value="Invertase/methylesterase_inhib"/>
</dbReference>
<dbReference type="PANTHER" id="PTHR31707">
    <property type="entry name" value="PECTINESTERASE"/>
    <property type="match status" value="1"/>
</dbReference>
<dbReference type="InterPro" id="IPR000070">
    <property type="entry name" value="Pectinesterase_cat"/>
</dbReference>
<dbReference type="SMART" id="SM00856">
    <property type="entry name" value="PMEI"/>
    <property type="match status" value="1"/>
</dbReference>
<dbReference type="Pfam" id="PF01095">
    <property type="entry name" value="Pectinesterase"/>
    <property type="match status" value="1"/>
</dbReference>
<dbReference type="EMBL" id="JBEAFC010000005">
    <property type="protein sequence ID" value="KAL1556465.1"/>
    <property type="molecule type" value="Genomic_DNA"/>
</dbReference>
<evidence type="ECO:0000256" key="2">
    <source>
        <dbReference type="ARBA" id="ARBA00005184"/>
    </source>
</evidence>
<evidence type="ECO:0000256" key="9">
    <source>
        <dbReference type="ARBA" id="ARBA00023085"/>
    </source>
</evidence>
<evidence type="ECO:0000256" key="6">
    <source>
        <dbReference type="ARBA" id="ARBA00022512"/>
    </source>
</evidence>
<name>A0ABD1HJ64_SALDI</name>
<comment type="catalytic activity">
    <reaction evidence="11 13">
        <text>[(1-&gt;4)-alpha-D-galacturonosyl methyl ester](n) + n H2O = [(1-&gt;4)-alpha-D-galacturonosyl](n) + n methanol + n H(+)</text>
        <dbReference type="Rhea" id="RHEA:22380"/>
        <dbReference type="Rhea" id="RHEA-COMP:14570"/>
        <dbReference type="Rhea" id="RHEA-COMP:14573"/>
        <dbReference type="ChEBI" id="CHEBI:15377"/>
        <dbReference type="ChEBI" id="CHEBI:15378"/>
        <dbReference type="ChEBI" id="CHEBI:17790"/>
        <dbReference type="ChEBI" id="CHEBI:140522"/>
        <dbReference type="ChEBI" id="CHEBI:140523"/>
        <dbReference type="EC" id="3.1.1.11"/>
    </reaction>
</comment>
<dbReference type="InterPro" id="IPR011050">
    <property type="entry name" value="Pectin_lyase_fold/virulence"/>
</dbReference>
<evidence type="ECO:0000313" key="16">
    <source>
        <dbReference type="Proteomes" id="UP001567538"/>
    </source>
</evidence>
<dbReference type="PROSITE" id="PS00503">
    <property type="entry name" value="PECTINESTERASE_2"/>
    <property type="match status" value="1"/>
</dbReference>
<comment type="similarity">
    <text evidence="4">In the C-terminal section; belongs to the pectinesterase family.</text>
</comment>
<keyword evidence="7" id="KW-0964">Secreted</keyword>
<dbReference type="GO" id="GO:0045490">
    <property type="term" value="P:pectin catabolic process"/>
    <property type="evidence" value="ECO:0007669"/>
    <property type="project" value="UniProtKB-UniRule"/>
</dbReference>
<comment type="similarity">
    <text evidence="3">In the N-terminal section; belongs to the PMEI family.</text>
</comment>
<evidence type="ECO:0000256" key="12">
    <source>
        <dbReference type="PROSITE-ProRule" id="PRU10040"/>
    </source>
</evidence>
<keyword evidence="16" id="KW-1185">Reference proteome</keyword>
<gene>
    <name evidence="15" type="ORF">AAHA92_12083</name>
</gene>
<dbReference type="EC" id="3.1.1.11" evidence="5 13"/>
<keyword evidence="10" id="KW-0961">Cell wall biogenesis/degradation</keyword>
<dbReference type="CDD" id="cd15798">
    <property type="entry name" value="PMEI-like_3"/>
    <property type="match status" value="1"/>
</dbReference>
<sequence>MLFLISCVIYQSQAQDSLFTSLESFCDDILYSEACFNYLSPLLDSKKSYDPQFIYNISVQTSKNKVSRVLYDFSQDDSKDIILLSPHETCRDFLSLALHNLNMSVPTDNSVAIVRTRTNFRTWLSAARADLQTCLDAFEWAPDAIRKTIAVNLERSTQLVTTSLGIITKIDVYMRLHEEPLTRMSLNDRQTLQNVNQGMQPDAVVAADGSGDYLTINEAINAVPPRNNERFVIYVKKGVYLESVLVGMSKWNILMYGDGMHKTVVSGSRSNATGSTILQSATFAVQGFGFMAMDIGFENTAGPKKGQAVALFSASDRSVFYRCMMDGYQDTLFANSHRQFYRECDIYGTVDFIFGDAAMVIQNSNIYLKRGISNTNVITAQGKHIPQSISGISIHNCCILAAENLDGVETFLGRPWKNYSTVVIMESQLGSFINPRGWRAWEGSDPRLGVPDSILYVEYNNVGVGAVTTKRVHWKGLKVENTQEYARSYTVGSFLGGDDWLPSTGVAFEADLYSFCLNSEAYSF</sequence>
<comment type="pathway">
    <text evidence="2 13">Glycan metabolism; pectin degradation; 2-dehydro-3-deoxy-D-gluconate from pectin: step 1/5.</text>
</comment>
<reference evidence="15 16" key="1">
    <citation type="submission" date="2024-06" db="EMBL/GenBank/DDBJ databases">
        <title>A chromosome level genome sequence of Diviner's sage (Salvia divinorum).</title>
        <authorList>
            <person name="Ford S.A."/>
            <person name="Ro D.-K."/>
            <person name="Ness R.W."/>
            <person name="Phillips M.A."/>
        </authorList>
    </citation>
    <scope>NUCLEOTIDE SEQUENCE [LARGE SCALE GENOMIC DNA]</scope>
    <source>
        <strain evidence="15">SAF-2024a</strain>
        <tissue evidence="15">Leaf</tissue>
    </source>
</reference>
<dbReference type="InterPro" id="IPR012334">
    <property type="entry name" value="Pectin_lyas_fold"/>
</dbReference>
<evidence type="ECO:0000256" key="10">
    <source>
        <dbReference type="ARBA" id="ARBA00023316"/>
    </source>
</evidence>
<evidence type="ECO:0000256" key="4">
    <source>
        <dbReference type="ARBA" id="ARBA00007786"/>
    </source>
</evidence>
<dbReference type="Gene3D" id="2.160.20.10">
    <property type="entry name" value="Single-stranded right-handed beta-helix, Pectin lyase-like"/>
    <property type="match status" value="1"/>
</dbReference>
<accession>A0ABD1HJ64</accession>
<organism evidence="15 16">
    <name type="scientific">Salvia divinorum</name>
    <name type="common">Maria pastora</name>
    <name type="synonym">Diviner's sage</name>
    <dbReference type="NCBI Taxonomy" id="28513"/>
    <lineage>
        <taxon>Eukaryota</taxon>
        <taxon>Viridiplantae</taxon>
        <taxon>Streptophyta</taxon>
        <taxon>Embryophyta</taxon>
        <taxon>Tracheophyta</taxon>
        <taxon>Spermatophyta</taxon>
        <taxon>Magnoliopsida</taxon>
        <taxon>eudicotyledons</taxon>
        <taxon>Gunneridae</taxon>
        <taxon>Pentapetalae</taxon>
        <taxon>asterids</taxon>
        <taxon>lamiids</taxon>
        <taxon>Lamiales</taxon>
        <taxon>Lamiaceae</taxon>
        <taxon>Nepetoideae</taxon>
        <taxon>Mentheae</taxon>
        <taxon>Salviinae</taxon>
        <taxon>Salvia</taxon>
        <taxon>Salvia subgen. Calosphace</taxon>
    </lineage>
</organism>
<evidence type="ECO:0000256" key="5">
    <source>
        <dbReference type="ARBA" id="ARBA00013229"/>
    </source>
</evidence>
<dbReference type="GO" id="GO:0042545">
    <property type="term" value="P:cell wall modification"/>
    <property type="evidence" value="ECO:0007669"/>
    <property type="project" value="UniProtKB-UniRule"/>
</dbReference>
<dbReference type="SUPFAM" id="SSF51126">
    <property type="entry name" value="Pectin lyase-like"/>
    <property type="match status" value="1"/>
</dbReference>
<dbReference type="InterPro" id="IPR033131">
    <property type="entry name" value="Pectinesterase_Asp_AS"/>
</dbReference>
<comment type="subcellular location">
    <subcellularLocation>
        <location evidence="1">Secreted</location>
        <location evidence="1">Cell wall</location>
    </subcellularLocation>
</comment>
<feature type="domain" description="Pectinesterase inhibitor" evidence="14">
    <location>
        <begin position="17"/>
        <end position="166"/>
    </location>
</feature>
<evidence type="ECO:0000256" key="11">
    <source>
        <dbReference type="ARBA" id="ARBA00047928"/>
    </source>
</evidence>
<dbReference type="GO" id="GO:0030599">
    <property type="term" value="F:pectinesterase activity"/>
    <property type="evidence" value="ECO:0007669"/>
    <property type="project" value="UniProtKB-UniRule"/>
</dbReference>
<dbReference type="Pfam" id="PF04043">
    <property type="entry name" value="PMEI"/>
    <property type="match status" value="1"/>
</dbReference>